<reference evidence="1 2" key="1">
    <citation type="submission" date="2023-06" db="EMBL/GenBank/DDBJ databases">
        <title>A potential novel species of Streptococcus isolated from human milk sample.</title>
        <authorList>
            <person name="Nguyen H.V."/>
            <person name="Trinh A.T.V."/>
            <person name="Hoang A.T.L."/>
            <person name="Bui L.N.H."/>
            <person name="Tran Q.T.L."/>
            <person name="Trinh T."/>
        </authorList>
    </citation>
    <scope>NUCLEOTIDE SEQUENCE [LARGE SCALE GENOMIC DNA]</scope>
    <source>
        <strain evidence="1 2">VTCC 12812</strain>
    </source>
</reference>
<gene>
    <name evidence="1" type="ORF">QRD39_04120</name>
</gene>
<evidence type="ECO:0000313" key="1">
    <source>
        <dbReference type="EMBL" id="MDL5043295.1"/>
    </source>
</evidence>
<evidence type="ECO:0008006" key="3">
    <source>
        <dbReference type="Google" id="ProtNLM"/>
    </source>
</evidence>
<accession>A0ABT7LRL8</accession>
<dbReference type="Proteomes" id="UP001529255">
    <property type="component" value="Unassembled WGS sequence"/>
</dbReference>
<comment type="caution">
    <text evidence="1">The sequence shown here is derived from an EMBL/GenBank/DDBJ whole genome shotgun (WGS) entry which is preliminary data.</text>
</comment>
<evidence type="ECO:0000313" key="2">
    <source>
        <dbReference type="Proteomes" id="UP001529255"/>
    </source>
</evidence>
<dbReference type="EMBL" id="JASUZV010000004">
    <property type="protein sequence ID" value="MDL5043295.1"/>
    <property type="molecule type" value="Genomic_DNA"/>
</dbReference>
<proteinExistence type="predicted"/>
<protein>
    <recommendedName>
        <fullName evidence="3">Alcohol dehydrogenase</fullName>
    </recommendedName>
</protein>
<dbReference type="RefSeq" id="WP_285955765.1">
    <property type="nucleotide sequence ID" value="NZ_JASUZV010000004.1"/>
</dbReference>
<dbReference type="SUPFAM" id="SSF50129">
    <property type="entry name" value="GroES-like"/>
    <property type="match status" value="1"/>
</dbReference>
<dbReference type="Gene3D" id="3.90.180.10">
    <property type="entry name" value="Medium-chain alcohol dehydrogenases, catalytic domain"/>
    <property type="match status" value="1"/>
</dbReference>
<name>A0ABT7LRL8_9STRE</name>
<keyword evidence="2" id="KW-1185">Reference proteome</keyword>
<dbReference type="InterPro" id="IPR011032">
    <property type="entry name" value="GroES-like_sf"/>
</dbReference>
<organism evidence="1 2">
    <name type="scientific">Streptococcus raffinosi</name>
    <dbReference type="NCBI Taxonomy" id="3053355"/>
    <lineage>
        <taxon>Bacteria</taxon>
        <taxon>Bacillati</taxon>
        <taxon>Bacillota</taxon>
        <taxon>Bacilli</taxon>
        <taxon>Lactobacillales</taxon>
        <taxon>Streptococcaceae</taxon>
        <taxon>Streptococcus</taxon>
    </lineage>
</organism>
<sequence>MKSVHYLKTSTKKYCLEYCSTPVPKIKSNEILVRIRCSSLNINDYERYKPQKTILARLINLFQGRESHPLGGEFSGIVESVGISVN</sequence>